<dbReference type="GO" id="GO:0005737">
    <property type="term" value="C:cytoplasm"/>
    <property type="evidence" value="ECO:0007669"/>
    <property type="project" value="TreeGrafter"/>
</dbReference>
<dbReference type="InterPro" id="IPR001849">
    <property type="entry name" value="PH_domain"/>
</dbReference>
<gene>
    <name evidence="3" type="ORF">A6R68_22660</name>
</gene>
<dbReference type="Pfam" id="PF00169">
    <property type="entry name" value="PH"/>
    <property type="match status" value="1"/>
</dbReference>
<dbReference type="EMBL" id="LZPO01007943">
    <property type="protein sequence ID" value="OBS83354.1"/>
    <property type="molecule type" value="Genomic_DNA"/>
</dbReference>
<proteinExistence type="inferred from homology"/>
<dbReference type="SUPFAM" id="SSF50729">
    <property type="entry name" value="PH domain-like"/>
    <property type="match status" value="1"/>
</dbReference>
<dbReference type="OrthoDB" id="9614321at2759"/>
<evidence type="ECO:0000313" key="4">
    <source>
        <dbReference type="Proteomes" id="UP000092124"/>
    </source>
</evidence>
<accession>A0A1A6HYQ8</accession>
<evidence type="ECO:0000256" key="1">
    <source>
        <dbReference type="ARBA" id="ARBA00029462"/>
    </source>
</evidence>
<evidence type="ECO:0000313" key="3">
    <source>
        <dbReference type="EMBL" id="OBS83354.1"/>
    </source>
</evidence>
<dbReference type="InterPro" id="IPR046355">
    <property type="entry name" value="Gab1-4-like"/>
</dbReference>
<protein>
    <recommendedName>
        <fullName evidence="2">PH domain-containing protein</fullName>
    </recommendedName>
</protein>
<feature type="domain" description="PH" evidence="2">
    <location>
        <begin position="14"/>
        <end position="95"/>
    </location>
</feature>
<comment type="caution">
    <text evidence="3">The sequence shown here is derived from an EMBL/GenBank/DDBJ whole genome shotgun (WGS) entry which is preliminary data.</text>
</comment>
<dbReference type="AlphaFoldDB" id="A0A1A6HYQ8"/>
<dbReference type="STRING" id="56216.A0A1A6HYQ8"/>
<reference evidence="3 4" key="1">
    <citation type="submission" date="2016-06" db="EMBL/GenBank/DDBJ databases">
        <title>The Draft Genome Sequence and Annotation of the Desert Woodrat Neotoma lepida.</title>
        <authorList>
            <person name="Campbell M."/>
            <person name="Oakeson K.F."/>
            <person name="Yandell M."/>
            <person name="Halpert J.R."/>
            <person name="Dearing D."/>
        </authorList>
    </citation>
    <scope>NUCLEOTIDE SEQUENCE [LARGE SCALE GENOMIC DNA]</scope>
    <source>
        <strain evidence="3">417</strain>
        <tissue evidence="3">Liver</tissue>
    </source>
</reference>
<organism evidence="3 4">
    <name type="scientific">Neotoma lepida</name>
    <name type="common">Desert woodrat</name>
    <dbReference type="NCBI Taxonomy" id="56216"/>
    <lineage>
        <taxon>Eukaryota</taxon>
        <taxon>Metazoa</taxon>
        <taxon>Chordata</taxon>
        <taxon>Craniata</taxon>
        <taxon>Vertebrata</taxon>
        <taxon>Euteleostomi</taxon>
        <taxon>Mammalia</taxon>
        <taxon>Eutheria</taxon>
        <taxon>Euarchontoglires</taxon>
        <taxon>Glires</taxon>
        <taxon>Rodentia</taxon>
        <taxon>Myomorpha</taxon>
        <taxon>Muroidea</taxon>
        <taxon>Cricetidae</taxon>
        <taxon>Neotominae</taxon>
        <taxon>Neotoma</taxon>
    </lineage>
</organism>
<dbReference type="InterPro" id="IPR011993">
    <property type="entry name" value="PH-like_dom_sf"/>
</dbReference>
<sequence length="173" mass="20090">MSGGIDNMVCTSWLRKSPPKMLRRYLWKKHWFILWSSRMSGNPDVLEYYKNEHSKKPLRIINLSFCEQVDTGLTFHKKELQDSFMFDIKTKNITNTDLGDNEDSLAPKKSTGKVNYIGLDFQLGSPSPHRKPSTSSVTSDEKVYYVQVDKEKTQALQTTVQEWTDMRWSSEPS</sequence>
<dbReference type="GO" id="GO:0005068">
    <property type="term" value="F:transmembrane receptor protein tyrosine kinase adaptor activity"/>
    <property type="evidence" value="ECO:0007669"/>
    <property type="project" value="TreeGrafter"/>
</dbReference>
<evidence type="ECO:0000259" key="2">
    <source>
        <dbReference type="Pfam" id="PF00169"/>
    </source>
</evidence>
<keyword evidence="4" id="KW-1185">Reference proteome</keyword>
<comment type="similarity">
    <text evidence="1">Belongs to the GAB family.</text>
</comment>
<dbReference type="Proteomes" id="UP000092124">
    <property type="component" value="Unassembled WGS sequence"/>
</dbReference>
<dbReference type="Gene3D" id="2.30.29.30">
    <property type="entry name" value="Pleckstrin-homology domain (PH domain)/Phosphotyrosine-binding domain (PTB)"/>
    <property type="match status" value="1"/>
</dbReference>
<name>A0A1A6HYQ8_NEOLE</name>
<dbReference type="PANTHER" id="PTHR45960:SF1">
    <property type="entry name" value="GRB2-ASSOCIATED-BINDING PROTEIN 2"/>
    <property type="match status" value="1"/>
</dbReference>
<dbReference type="PANTHER" id="PTHR45960">
    <property type="entry name" value="GRB2-ASSOCIATED-BINDING PROTEIN"/>
    <property type="match status" value="1"/>
</dbReference>